<dbReference type="Proteomes" id="UP000050164">
    <property type="component" value="Unassembled WGS sequence"/>
</dbReference>
<dbReference type="EMBL" id="CNFT01001090">
    <property type="protein sequence ID" value="CKS83611.1"/>
    <property type="molecule type" value="Genomic_DNA"/>
</dbReference>
<evidence type="ECO:0000313" key="4">
    <source>
        <dbReference type="Proteomes" id="UP000050164"/>
    </source>
</evidence>
<protein>
    <submittedName>
        <fullName evidence="1">Uncharacterized protein</fullName>
    </submittedName>
</protein>
<dbReference type="AlphaFoldDB" id="A0A655AEP4"/>
<dbReference type="EMBL" id="CQQC01001556">
    <property type="protein sequence ID" value="CNW05365.1"/>
    <property type="molecule type" value="Genomic_DNA"/>
</dbReference>
<sequence>MVCGAPKGSVNCCSINAERASRNVEGASPATDPSMPPSCCRRPRRRLMAVCCVAGDQAVRNLPSMGSVVIGWRISVSPDTPSTRAWCIFE</sequence>
<evidence type="ECO:0000313" key="2">
    <source>
        <dbReference type="EMBL" id="CNW05365.1"/>
    </source>
</evidence>
<dbReference type="Proteomes" id="UP000039217">
    <property type="component" value="Unassembled WGS sequence"/>
</dbReference>
<proteinExistence type="predicted"/>
<reference evidence="3 4" key="1">
    <citation type="submission" date="2015-03" db="EMBL/GenBank/DDBJ databases">
        <authorList>
            <consortium name="Pathogen Informatics"/>
        </authorList>
    </citation>
    <scope>NUCLEOTIDE SEQUENCE [LARGE SCALE GENOMIC DNA]</scope>
    <source>
        <strain evidence="1 4">Bir 185</strain>
        <strain evidence="2 3">D00501624</strain>
    </source>
</reference>
<evidence type="ECO:0000313" key="1">
    <source>
        <dbReference type="EMBL" id="CKS83611.1"/>
    </source>
</evidence>
<accession>A0A655AEP4</accession>
<name>A0A655AEP4_MYCTX</name>
<gene>
    <name evidence="2" type="ORF">ERS007661_03478</name>
    <name evidence="1" type="ORF">ERS027659_03625</name>
</gene>
<evidence type="ECO:0000313" key="3">
    <source>
        <dbReference type="Proteomes" id="UP000039217"/>
    </source>
</evidence>
<organism evidence="1 4">
    <name type="scientific">Mycobacterium tuberculosis</name>
    <dbReference type="NCBI Taxonomy" id="1773"/>
    <lineage>
        <taxon>Bacteria</taxon>
        <taxon>Bacillati</taxon>
        <taxon>Actinomycetota</taxon>
        <taxon>Actinomycetes</taxon>
        <taxon>Mycobacteriales</taxon>
        <taxon>Mycobacteriaceae</taxon>
        <taxon>Mycobacterium</taxon>
        <taxon>Mycobacterium tuberculosis complex</taxon>
    </lineage>
</organism>